<name>A0A5J4VRN7_9EUKA</name>
<organism evidence="1 2">
    <name type="scientific">Streblomastix strix</name>
    <dbReference type="NCBI Taxonomy" id="222440"/>
    <lineage>
        <taxon>Eukaryota</taxon>
        <taxon>Metamonada</taxon>
        <taxon>Preaxostyla</taxon>
        <taxon>Oxymonadida</taxon>
        <taxon>Streblomastigidae</taxon>
        <taxon>Streblomastix</taxon>
    </lineage>
</organism>
<dbReference type="AlphaFoldDB" id="A0A5J4VRN7"/>
<dbReference type="Proteomes" id="UP000324800">
    <property type="component" value="Unassembled WGS sequence"/>
</dbReference>
<accession>A0A5J4VRN7</accession>
<sequence>MQLEPDEFQKVVDVEFIRHIKQKFKIEYQMNACSKKGIVQTSKYHTYKKIRQMIKKQPTLSKDLRWEMIYNEENERNKKIKKILLQEIANNKKNRTQWLSGDLIVQLAYMYNAQLNNRPQNDDSSECDTGEYDNYTDQFIEGGKQFKQIIKDQTCGLIKMCKDHKRNKNLEFQDFKNLQEMIIGTSKAIKSINIFAEAYNKDGIYNSVSIYEVIIPLLHINCPFELNCQHCISIPTSLPIQKLQTAVFEALSKTTINDYELYVSLVEDHCILQYALPIISSFIQSNTFPLKESGDQQLIQQSSHTILISAIKFITNILRNNAVNCKEVINTPKLTEFIFKLSKFKQGEYCDPQFSTSSQIRVCSRQCLTKIQHFCGHSELLRLSYLGYIGVLASAISTAGGCGEVDYFEVLETLGFFVNFSIFNESQQQNKLSNKNTNLPLLKVLFRQSEEQLEIEGGYEELNSHLATIDNEIHERAKEAQELILKQYIGKEQKEIMKQKRK</sequence>
<dbReference type="EMBL" id="SNRW01005453">
    <property type="protein sequence ID" value="KAA6385039.1"/>
    <property type="molecule type" value="Genomic_DNA"/>
</dbReference>
<evidence type="ECO:0000313" key="1">
    <source>
        <dbReference type="EMBL" id="KAA6385039.1"/>
    </source>
</evidence>
<proteinExistence type="predicted"/>
<protein>
    <submittedName>
        <fullName evidence="1">Uncharacterized protein</fullName>
    </submittedName>
</protein>
<reference evidence="1 2" key="1">
    <citation type="submission" date="2019-03" db="EMBL/GenBank/DDBJ databases">
        <title>Single cell metagenomics reveals metabolic interactions within the superorganism composed of flagellate Streblomastix strix and complex community of Bacteroidetes bacteria on its surface.</title>
        <authorList>
            <person name="Treitli S.C."/>
            <person name="Kolisko M."/>
            <person name="Husnik F."/>
            <person name="Keeling P."/>
            <person name="Hampl V."/>
        </authorList>
    </citation>
    <scope>NUCLEOTIDE SEQUENCE [LARGE SCALE GENOMIC DNA]</scope>
    <source>
        <strain evidence="1">ST1C</strain>
    </source>
</reference>
<evidence type="ECO:0000313" key="2">
    <source>
        <dbReference type="Proteomes" id="UP000324800"/>
    </source>
</evidence>
<gene>
    <name evidence="1" type="ORF">EZS28_019433</name>
</gene>
<comment type="caution">
    <text evidence="1">The sequence shown here is derived from an EMBL/GenBank/DDBJ whole genome shotgun (WGS) entry which is preliminary data.</text>
</comment>